<dbReference type="eggNOG" id="COG0483">
    <property type="taxonomic scope" value="Bacteria"/>
</dbReference>
<dbReference type="GO" id="GO:0046872">
    <property type="term" value="F:metal ion binding"/>
    <property type="evidence" value="ECO:0007669"/>
    <property type="project" value="UniProtKB-KW"/>
</dbReference>
<name>E4RM43_HALHG</name>
<dbReference type="PRINTS" id="PR00377">
    <property type="entry name" value="IMPHPHTASES"/>
</dbReference>
<dbReference type="AlphaFoldDB" id="E4RM43"/>
<dbReference type="PANTHER" id="PTHR20854">
    <property type="entry name" value="INOSITOL MONOPHOSPHATASE"/>
    <property type="match status" value="1"/>
</dbReference>
<feature type="binding site" evidence="7">
    <location>
        <position position="86"/>
    </location>
    <ligand>
        <name>Mg(2+)</name>
        <dbReference type="ChEBI" id="CHEBI:18420"/>
        <label>1</label>
        <note>catalytic</note>
    </ligand>
</feature>
<dbReference type="InterPro" id="IPR020550">
    <property type="entry name" value="Inositol_monophosphatase_CS"/>
</dbReference>
<feature type="binding site" evidence="7">
    <location>
        <position position="88"/>
    </location>
    <ligand>
        <name>Mg(2+)</name>
        <dbReference type="ChEBI" id="CHEBI:18420"/>
        <label>1</label>
        <note>catalytic</note>
    </ligand>
</feature>
<dbReference type="InterPro" id="IPR033942">
    <property type="entry name" value="IMPase"/>
</dbReference>
<dbReference type="PROSITE" id="PS00630">
    <property type="entry name" value="IMP_2"/>
    <property type="match status" value="1"/>
</dbReference>
<keyword evidence="6 7" id="KW-0460">Magnesium</keyword>
<sequence>MLDLNEASLLAKKWALEVGQIQREKFKQNDFKTKTKSSSADLVTEVDILSEDIIKNNIENNYPEHNIIGEEQGESQKESNYTWIIDPLDGSNNYSMGYPIYGISIALQLNQEIVMGLIYLPEQDELYSAVKGRGAFRAAEPIKVADKKELEQATVSTGFPYDKKDSELDNLLPFMKIVKNSRGVRRSGSAAFDLISVACGRTDLFWEFKLAEWDIAAAKIIIKEAGGTLFEAQVADAPLIIVGNSYLVKIVKNIISEIYTLEKEKFL</sequence>
<proteinExistence type="inferred from homology"/>
<feature type="binding site" evidence="7">
    <location>
        <position position="214"/>
    </location>
    <ligand>
        <name>Mg(2+)</name>
        <dbReference type="ChEBI" id="CHEBI:18420"/>
        <label>1</label>
        <note>catalytic</note>
    </ligand>
</feature>
<evidence type="ECO:0000256" key="4">
    <source>
        <dbReference type="ARBA" id="ARBA00022723"/>
    </source>
</evidence>
<gene>
    <name evidence="9" type="ordered locus">Halsa_0928</name>
</gene>
<comment type="catalytic activity">
    <reaction evidence="1 8">
        <text>a myo-inositol phosphate + H2O = myo-inositol + phosphate</text>
        <dbReference type="Rhea" id="RHEA:24056"/>
        <dbReference type="ChEBI" id="CHEBI:15377"/>
        <dbReference type="ChEBI" id="CHEBI:17268"/>
        <dbReference type="ChEBI" id="CHEBI:43474"/>
        <dbReference type="ChEBI" id="CHEBI:84139"/>
        <dbReference type="EC" id="3.1.3.25"/>
    </reaction>
</comment>
<feature type="binding site" evidence="7">
    <location>
        <position position="70"/>
    </location>
    <ligand>
        <name>Mg(2+)</name>
        <dbReference type="ChEBI" id="CHEBI:18420"/>
        <label>1</label>
        <note>catalytic</note>
    </ligand>
</feature>
<dbReference type="PANTHER" id="PTHR20854:SF4">
    <property type="entry name" value="INOSITOL-1-MONOPHOSPHATASE-RELATED"/>
    <property type="match status" value="1"/>
</dbReference>
<dbReference type="OrthoDB" id="9772456at2"/>
<evidence type="ECO:0000256" key="5">
    <source>
        <dbReference type="ARBA" id="ARBA00022801"/>
    </source>
</evidence>
<dbReference type="STRING" id="656519.Halsa_0928"/>
<protein>
    <recommendedName>
        <fullName evidence="8">Inositol-1-monophosphatase</fullName>
        <ecNumber evidence="8">3.1.3.25</ecNumber>
    </recommendedName>
</protein>
<evidence type="ECO:0000256" key="6">
    <source>
        <dbReference type="ARBA" id="ARBA00022842"/>
    </source>
</evidence>
<dbReference type="GO" id="GO:0007165">
    <property type="term" value="P:signal transduction"/>
    <property type="evidence" value="ECO:0007669"/>
    <property type="project" value="TreeGrafter"/>
</dbReference>
<dbReference type="InterPro" id="IPR022337">
    <property type="entry name" value="Inositol_monophosphatase_SuhB"/>
</dbReference>
<dbReference type="Gene3D" id="3.30.540.10">
    <property type="entry name" value="Fructose-1,6-Bisphosphatase, subunit A, domain 1"/>
    <property type="match status" value="1"/>
</dbReference>
<evidence type="ECO:0000256" key="8">
    <source>
        <dbReference type="RuleBase" id="RU364068"/>
    </source>
</evidence>
<accession>E4RM43</accession>
<dbReference type="SUPFAM" id="SSF56655">
    <property type="entry name" value="Carbohydrate phosphatase"/>
    <property type="match status" value="1"/>
</dbReference>
<keyword evidence="10" id="KW-1185">Reference proteome</keyword>
<dbReference type="Pfam" id="PF00459">
    <property type="entry name" value="Inositol_P"/>
    <property type="match status" value="1"/>
</dbReference>
<reference evidence="9 10" key="1">
    <citation type="submission" date="2010-11" db="EMBL/GenBank/DDBJ databases">
        <title>Complete sequence of Halanaerobium sp. sapolanicus.</title>
        <authorList>
            <consortium name="US DOE Joint Genome Institute"/>
            <person name="Lucas S."/>
            <person name="Copeland A."/>
            <person name="Lapidus A."/>
            <person name="Cheng J.-F."/>
            <person name="Bruce D."/>
            <person name="Goodwin L."/>
            <person name="Pitluck S."/>
            <person name="Davenport K."/>
            <person name="Detter J.C."/>
            <person name="Han C."/>
            <person name="Tapia R."/>
            <person name="Land M."/>
            <person name="Hauser L."/>
            <person name="Jeffries C."/>
            <person name="Kyrpides N."/>
            <person name="Ivanova N."/>
            <person name="Mikhailova N."/>
            <person name="Begemann M.B."/>
            <person name="Mormile M.R."/>
            <person name="Wall J.D."/>
            <person name="Elias D.A."/>
            <person name="Woyke T."/>
        </authorList>
    </citation>
    <scope>NUCLEOTIDE SEQUENCE [LARGE SCALE GENOMIC DNA]</scope>
    <source>
        <strain evidence="10">sapolanicus</strain>
    </source>
</reference>
<organism evidence="9 10">
    <name type="scientific">Halanaerobium hydrogeniformans</name>
    <name type="common">Halanaerobium sp. (strain sapolanicus)</name>
    <dbReference type="NCBI Taxonomy" id="656519"/>
    <lineage>
        <taxon>Bacteria</taxon>
        <taxon>Bacillati</taxon>
        <taxon>Bacillota</taxon>
        <taxon>Clostridia</taxon>
        <taxon>Halanaerobiales</taxon>
        <taxon>Halanaerobiaceae</taxon>
        <taxon>Halanaerobium</taxon>
    </lineage>
</organism>
<dbReference type="Gene3D" id="3.40.190.80">
    <property type="match status" value="1"/>
</dbReference>
<keyword evidence="5 8" id="KW-0378">Hydrolase</keyword>
<evidence type="ECO:0000313" key="10">
    <source>
        <dbReference type="Proteomes" id="UP000007434"/>
    </source>
</evidence>
<dbReference type="PROSITE" id="PS00629">
    <property type="entry name" value="IMP_1"/>
    <property type="match status" value="1"/>
</dbReference>
<dbReference type="HOGENOM" id="CLU_044118_0_2_9"/>
<dbReference type="Proteomes" id="UP000007434">
    <property type="component" value="Chromosome"/>
</dbReference>
<dbReference type="GO" id="GO:0046854">
    <property type="term" value="P:phosphatidylinositol phosphate biosynthetic process"/>
    <property type="evidence" value="ECO:0007669"/>
    <property type="project" value="InterPro"/>
</dbReference>
<dbReference type="EC" id="3.1.3.25" evidence="8"/>
<dbReference type="GO" id="GO:0006020">
    <property type="term" value="P:inositol metabolic process"/>
    <property type="evidence" value="ECO:0007669"/>
    <property type="project" value="TreeGrafter"/>
</dbReference>
<dbReference type="FunFam" id="3.30.540.10:FF:000003">
    <property type="entry name" value="Inositol-1-monophosphatase"/>
    <property type="match status" value="1"/>
</dbReference>
<dbReference type="KEGG" id="has:Halsa_0928"/>
<dbReference type="EMBL" id="CP002304">
    <property type="protein sequence ID" value="ADQ14374.1"/>
    <property type="molecule type" value="Genomic_DNA"/>
</dbReference>
<comment type="cofactor">
    <cofactor evidence="2 7 8">
        <name>Mg(2+)</name>
        <dbReference type="ChEBI" id="CHEBI:18420"/>
    </cofactor>
</comment>
<evidence type="ECO:0000313" key="9">
    <source>
        <dbReference type="EMBL" id="ADQ14374.1"/>
    </source>
</evidence>
<keyword evidence="4 7" id="KW-0479">Metal-binding</keyword>
<evidence type="ECO:0000256" key="7">
    <source>
        <dbReference type="PIRSR" id="PIRSR600760-2"/>
    </source>
</evidence>
<comment type="similarity">
    <text evidence="3 8">Belongs to the inositol monophosphatase superfamily.</text>
</comment>
<reference evidence="9 10" key="2">
    <citation type="journal article" date="2011" name="J. Bacteriol.">
        <title>Complete Genome Sequence of the Haloalkaliphilic, Hydrogen Producing Halanaerobium hydrogenoformans.</title>
        <authorList>
            <person name="Brown S.D."/>
            <person name="Begemann M.B."/>
            <person name="Mormile M.R."/>
            <person name="Wall J.D."/>
            <person name="Han C.S."/>
            <person name="Goodwin L.A."/>
            <person name="Pitluck S."/>
            <person name="Land M.L."/>
            <person name="Hauser L.J."/>
            <person name="Elias D.A."/>
        </authorList>
    </citation>
    <scope>NUCLEOTIDE SEQUENCE [LARGE SCALE GENOMIC DNA]</scope>
    <source>
        <strain evidence="10">sapolanicus</strain>
    </source>
</reference>
<feature type="binding site" evidence="7">
    <location>
        <position position="89"/>
    </location>
    <ligand>
        <name>Mg(2+)</name>
        <dbReference type="ChEBI" id="CHEBI:18420"/>
        <label>1</label>
        <note>catalytic</note>
    </ligand>
</feature>
<dbReference type="CDD" id="cd01639">
    <property type="entry name" value="IMPase"/>
    <property type="match status" value="1"/>
</dbReference>
<dbReference type="GO" id="GO:0008934">
    <property type="term" value="F:inositol monophosphate 1-phosphatase activity"/>
    <property type="evidence" value="ECO:0007669"/>
    <property type="project" value="InterPro"/>
</dbReference>
<dbReference type="InterPro" id="IPR000760">
    <property type="entry name" value="Inositol_monophosphatase-like"/>
</dbReference>
<dbReference type="InterPro" id="IPR020583">
    <property type="entry name" value="Inositol_monoP_metal-BS"/>
</dbReference>
<evidence type="ECO:0000256" key="3">
    <source>
        <dbReference type="ARBA" id="ARBA00009759"/>
    </source>
</evidence>
<evidence type="ECO:0000256" key="2">
    <source>
        <dbReference type="ARBA" id="ARBA00001946"/>
    </source>
</evidence>
<dbReference type="PRINTS" id="PR01959">
    <property type="entry name" value="SBIMPHPHTASE"/>
</dbReference>
<evidence type="ECO:0000256" key="1">
    <source>
        <dbReference type="ARBA" id="ARBA00001033"/>
    </source>
</evidence>